<feature type="compositionally biased region" description="Low complexity" evidence="1">
    <location>
        <begin position="181"/>
        <end position="197"/>
    </location>
</feature>
<sequence>MPPFDFLLLLPFLFSIVVRSELHCYVPNGEETKFAFPCWDASGDPTGLCCELGDMCLNNTLCAYDDGGSDGAYYYRGACISEDWLHQGCPNFCADPGQDKYMVEVSRCPHKPWSPWSLWHCGGNSSASDDDLTCIDLSDSSTDAYGTAGPSPISTSIPDGFATTAEIRTTTRESTKSQNAPSTTTSPSSIQSSSGPTPGDPATDYSSTAPSTASQPATAGTASPTSAPSSTPQSEAKPNLAVPIGVGVAVGIAVLIAGSVLVFFYQRKRRRQAPVRAETPPPFEFSAINSQAPGWLGPSYGPKVRETDGNDNRVPKIGGTARVELP</sequence>
<feature type="signal peptide" evidence="3">
    <location>
        <begin position="1"/>
        <end position="20"/>
    </location>
</feature>
<feature type="compositionally biased region" description="Basic and acidic residues" evidence="1">
    <location>
        <begin position="303"/>
        <end position="314"/>
    </location>
</feature>
<organism evidence="4 5">
    <name type="scientific">Parathielavia hyrcaniae</name>
    <dbReference type="NCBI Taxonomy" id="113614"/>
    <lineage>
        <taxon>Eukaryota</taxon>
        <taxon>Fungi</taxon>
        <taxon>Dikarya</taxon>
        <taxon>Ascomycota</taxon>
        <taxon>Pezizomycotina</taxon>
        <taxon>Sordariomycetes</taxon>
        <taxon>Sordariomycetidae</taxon>
        <taxon>Sordariales</taxon>
        <taxon>Chaetomiaceae</taxon>
        <taxon>Parathielavia</taxon>
    </lineage>
</organism>
<feature type="region of interest" description="Disordered" evidence="1">
    <location>
        <begin position="286"/>
        <end position="326"/>
    </location>
</feature>
<accession>A0AAN6PZU7</accession>
<evidence type="ECO:0000313" key="5">
    <source>
        <dbReference type="Proteomes" id="UP001305647"/>
    </source>
</evidence>
<gene>
    <name evidence="4" type="ORF">N658DRAFT_518018</name>
</gene>
<dbReference type="EMBL" id="MU863659">
    <property type="protein sequence ID" value="KAK4098386.1"/>
    <property type="molecule type" value="Genomic_DNA"/>
</dbReference>
<feature type="chain" id="PRO_5043024847" evidence="3">
    <location>
        <begin position="21"/>
        <end position="326"/>
    </location>
</feature>
<keyword evidence="2" id="KW-0472">Membrane</keyword>
<feature type="transmembrane region" description="Helical" evidence="2">
    <location>
        <begin position="240"/>
        <end position="265"/>
    </location>
</feature>
<keyword evidence="2" id="KW-0812">Transmembrane</keyword>
<keyword evidence="2" id="KW-1133">Transmembrane helix</keyword>
<proteinExistence type="predicted"/>
<feature type="region of interest" description="Disordered" evidence="1">
    <location>
        <begin position="170"/>
        <end position="237"/>
    </location>
</feature>
<dbReference type="AlphaFoldDB" id="A0AAN6PZU7"/>
<keyword evidence="5" id="KW-1185">Reference proteome</keyword>
<dbReference type="Proteomes" id="UP001305647">
    <property type="component" value="Unassembled WGS sequence"/>
</dbReference>
<evidence type="ECO:0000256" key="3">
    <source>
        <dbReference type="SAM" id="SignalP"/>
    </source>
</evidence>
<reference evidence="4" key="1">
    <citation type="journal article" date="2023" name="Mol. Phylogenet. Evol.">
        <title>Genome-scale phylogeny and comparative genomics of the fungal order Sordariales.</title>
        <authorList>
            <person name="Hensen N."/>
            <person name="Bonometti L."/>
            <person name="Westerberg I."/>
            <person name="Brannstrom I.O."/>
            <person name="Guillou S."/>
            <person name="Cros-Aarteil S."/>
            <person name="Calhoun S."/>
            <person name="Haridas S."/>
            <person name="Kuo A."/>
            <person name="Mondo S."/>
            <person name="Pangilinan J."/>
            <person name="Riley R."/>
            <person name="LaButti K."/>
            <person name="Andreopoulos B."/>
            <person name="Lipzen A."/>
            <person name="Chen C."/>
            <person name="Yan M."/>
            <person name="Daum C."/>
            <person name="Ng V."/>
            <person name="Clum A."/>
            <person name="Steindorff A."/>
            <person name="Ohm R.A."/>
            <person name="Martin F."/>
            <person name="Silar P."/>
            <person name="Natvig D.O."/>
            <person name="Lalanne C."/>
            <person name="Gautier V."/>
            <person name="Ament-Velasquez S.L."/>
            <person name="Kruys A."/>
            <person name="Hutchinson M.I."/>
            <person name="Powell A.J."/>
            <person name="Barry K."/>
            <person name="Miller A.N."/>
            <person name="Grigoriev I.V."/>
            <person name="Debuchy R."/>
            <person name="Gladieux P."/>
            <person name="Hiltunen Thoren M."/>
            <person name="Johannesson H."/>
        </authorList>
    </citation>
    <scope>NUCLEOTIDE SEQUENCE</scope>
    <source>
        <strain evidence="4">CBS 757.83</strain>
    </source>
</reference>
<evidence type="ECO:0000256" key="2">
    <source>
        <dbReference type="SAM" id="Phobius"/>
    </source>
</evidence>
<feature type="compositionally biased region" description="Low complexity" evidence="1">
    <location>
        <begin position="206"/>
        <end position="234"/>
    </location>
</feature>
<keyword evidence="3" id="KW-0732">Signal</keyword>
<protein>
    <submittedName>
        <fullName evidence="4">Uncharacterized protein</fullName>
    </submittedName>
</protein>
<evidence type="ECO:0000256" key="1">
    <source>
        <dbReference type="SAM" id="MobiDB-lite"/>
    </source>
</evidence>
<reference evidence="4" key="2">
    <citation type="submission" date="2023-05" db="EMBL/GenBank/DDBJ databases">
        <authorList>
            <consortium name="Lawrence Berkeley National Laboratory"/>
            <person name="Steindorff A."/>
            <person name="Hensen N."/>
            <person name="Bonometti L."/>
            <person name="Westerberg I."/>
            <person name="Brannstrom I.O."/>
            <person name="Guillou S."/>
            <person name="Cros-Aarteil S."/>
            <person name="Calhoun S."/>
            <person name="Haridas S."/>
            <person name="Kuo A."/>
            <person name="Mondo S."/>
            <person name="Pangilinan J."/>
            <person name="Riley R."/>
            <person name="Labutti K."/>
            <person name="Andreopoulos B."/>
            <person name="Lipzen A."/>
            <person name="Chen C."/>
            <person name="Yanf M."/>
            <person name="Daum C."/>
            <person name="Ng V."/>
            <person name="Clum A."/>
            <person name="Ohm R."/>
            <person name="Martin F."/>
            <person name="Silar P."/>
            <person name="Natvig D."/>
            <person name="Lalanne C."/>
            <person name="Gautier V."/>
            <person name="Ament-Velasquez S.L."/>
            <person name="Kruys A."/>
            <person name="Hutchinson M.I."/>
            <person name="Powell A.J."/>
            <person name="Barry K."/>
            <person name="Miller A.N."/>
            <person name="Grigoriev I.V."/>
            <person name="Debuchy R."/>
            <person name="Gladieux P."/>
            <person name="Thoren M.H."/>
            <person name="Johannesson H."/>
        </authorList>
    </citation>
    <scope>NUCLEOTIDE SEQUENCE</scope>
    <source>
        <strain evidence="4">CBS 757.83</strain>
    </source>
</reference>
<name>A0AAN6PZU7_9PEZI</name>
<evidence type="ECO:0000313" key="4">
    <source>
        <dbReference type="EMBL" id="KAK4098386.1"/>
    </source>
</evidence>
<comment type="caution">
    <text evidence="4">The sequence shown here is derived from an EMBL/GenBank/DDBJ whole genome shotgun (WGS) entry which is preliminary data.</text>
</comment>